<evidence type="ECO:0000256" key="4">
    <source>
        <dbReference type="ARBA" id="ARBA00023445"/>
    </source>
</evidence>
<dbReference type="SUPFAM" id="SSF51735">
    <property type="entry name" value="NAD(P)-binding Rossmann-fold domains"/>
    <property type="match status" value="1"/>
</dbReference>
<keyword evidence="3" id="KW-0284">Flavonoid biosynthesis</keyword>
<organism evidence="6 7">
    <name type="scientific">Kalanchoe fedtschenkoi</name>
    <name type="common">Lavender scallops</name>
    <name type="synonym">South American air plant</name>
    <dbReference type="NCBI Taxonomy" id="63787"/>
    <lineage>
        <taxon>Eukaryota</taxon>
        <taxon>Viridiplantae</taxon>
        <taxon>Streptophyta</taxon>
        <taxon>Embryophyta</taxon>
        <taxon>Tracheophyta</taxon>
        <taxon>Spermatophyta</taxon>
        <taxon>Magnoliopsida</taxon>
        <taxon>eudicotyledons</taxon>
        <taxon>Gunneridae</taxon>
        <taxon>Pentapetalae</taxon>
        <taxon>Saxifragales</taxon>
        <taxon>Crassulaceae</taxon>
        <taxon>Kalanchoe</taxon>
    </lineage>
</organism>
<dbReference type="PANTHER" id="PTHR10366">
    <property type="entry name" value="NAD DEPENDENT EPIMERASE/DEHYDRATASE"/>
    <property type="match status" value="1"/>
</dbReference>
<dbReference type="Gramene" id="Kaladp0060s0355.1.v1.1">
    <property type="protein sequence ID" value="Kaladp0060s0355.1.v1.1"/>
    <property type="gene ID" value="Kaladp0060s0355.v1.1"/>
</dbReference>
<keyword evidence="1" id="KW-0521">NADP</keyword>
<dbReference type="Proteomes" id="UP000594263">
    <property type="component" value="Unplaced"/>
</dbReference>
<protein>
    <recommendedName>
        <fullName evidence="5">3-beta hydroxysteroid dehydrogenase/isomerase domain-containing protein</fullName>
    </recommendedName>
</protein>
<reference evidence="6" key="1">
    <citation type="submission" date="2021-01" db="UniProtKB">
        <authorList>
            <consortium name="EnsemblPlants"/>
        </authorList>
    </citation>
    <scope>IDENTIFICATION</scope>
</reference>
<dbReference type="GO" id="GO:0016616">
    <property type="term" value="F:oxidoreductase activity, acting on the CH-OH group of donors, NAD or NADP as acceptor"/>
    <property type="evidence" value="ECO:0007669"/>
    <property type="project" value="InterPro"/>
</dbReference>
<evidence type="ECO:0000256" key="2">
    <source>
        <dbReference type="ARBA" id="ARBA00023002"/>
    </source>
</evidence>
<keyword evidence="7" id="KW-1185">Reference proteome</keyword>
<dbReference type="InterPro" id="IPR050425">
    <property type="entry name" value="NAD(P)_dehydrat-like"/>
</dbReference>
<dbReference type="PANTHER" id="PTHR10366:SF288">
    <property type="entry name" value="ANTHOCYANIDIN REDUCTASE"/>
    <property type="match status" value="1"/>
</dbReference>
<evidence type="ECO:0000256" key="3">
    <source>
        <dbReference type="ARBA" id="ARBA00023241"/>
    </source>
</evidence>
<evidence type="ECO:0000313" key="7">
    <source>
        <dbReference type="Proteomes" id="UP000594263"/>
    </source>
</evidence>
<dbReference type="OMA" id="THHILCW"/>
<dbReference type="GO" id="GO:0009813">
    <property type="term" value="P:flavonoid biosynthetic process"/>
    <property type="evidence" value="ECO:0007669"/>
    <property type="project" value="UniProtKB-KW"/>
</dbReference>
<evidence type="ECO:0000259" key="5">
    <source>
        <dbReference type="Pfam" id="PF01073"/>
    </source>
</evidence>
<evidence type="ECO:0000256" key="1">
    <source>
        <dbReference type="ARBA" id="ARBA00022857"/>
    </source>
</evidence>
<name>A0A7N0UE56_KALFE</name>
<dbReference type="GO" id="GO:0006694">
    <property type="term" value="P:steroid biosynthetic process"/>
    <property type="evidence" value="ECO:0007669"/>
    <property type="project" value="InterPro"/>
</dbReference>
<feature type="domain" description="3-beta hydroxysteroid dehydrogenase/isomerase" evidence="5">
    <location>
        <begin position="13"/>
        <end position="138"/>
    </location>
</feature>
<dbReference type="Gene3D" id="3.40.50.720">
    <property type="entry name" value="NAD(P)-binding Rossmann-like Domain"/>
    <property type="match status" value="1"/>
</dbReference>
<dbReference type="EnsemblPlants" id="Kaladp0060s0355.1.v1.1">
    <property type="protein sequence ID" value="Kaladp0060s0355.1.v1.1"/>
    <property type="gene ID" value="Kaladp0060s0355.v1.1"/>
</dbReference>
<evidence type="ECO:0000313" key="6">
    <source>
        <dbReference type="EnsemblPlants" id="Kaladp0060s0355.1.v1.1"/>
    </source>
</evidence>
<comment type="similarity">
    <text evidence="4">Belongs to the NAD(P)-dependent epimerase/dehydratase family. Dihydroflavonol-4-reductase subfamily.</text>
</comment>
<keyword evidence="2" id="KW-0560">Oxidoreductase</keyword>
<sequence>MATKLTGSKTACVIGGTCFVASLLIKQLLERGYAVRTTVRDPDNLKKISHLTALQSLGDLKIFKGDLTDEGCFDEPVSGCDFVFQLATPVNFASQDPENDMIKPAIQGTLNVLKSCVKANTVKRVILTSSAAAVSINQLPGTGLKQPLLLKECEPFSTGQEAFFVEVMVWIKLSGLDPIFWDAKT</sequence>
<dbReference type="InterPro" id="IPR002225">
    <property type="entry name" value="3Beta_OHSteriod_DH/Estase"/>
</dbReference>
<dbReference type="GO" id="GO:0033729">
    <property type="term" value="F:anthocyanidin reductase activity"/>
    <property type="evidence" value="ECO:0007669"/>
    <property type="project" value="TreeGrafter"/>
</dbReference>
<dbReference type="Pfam" id="PF01073">
    <property type="entry name" value="3Beta_HSD"/>
    <property type="match status" value="1"/>
</dbReference>
<dbReference type="InterPro" id="IPR036291">
    <property type="entry name" value="NAD(P)-bd_dom_sf"/>
</dbReference>
<accession>A0A7N0UE56</accession>
<proteinExistence type="inferred from homology"/>
<dbReference type="AlphaFoldDB" id="A0A7N0UE56"/>